<reference evidence="6" key="1">
    <citation type="submission" date="2016-06" db="UniProtKB">
        <authorList>
            <consortium name="WormBaseParasite"/>
        </authorList>
    </citation>
    <scope>IDENTIFICATION</scope>
</reference>
<proteinExistence type="predicted"/>
<evidence type="ECO:0000313" key="4">
    <source>
        <dbReference type="EMBL" id="VDO79828.1"/>
    </source>
</evidence>
<feature type="binding site" evidence="3">
    <location>
        <begin position="102"/>
        <end position="106"/>
    </location>
    <ligand>
        <name>3'-phosphoadenylyl sulfate</name>
        <dbReference type="ChEBI" id="CHEBI:58339"/>
    </ligand>
</feature>
<organism evidence="6">
    <name type="scientific">Soboliphyme baturini</name>
    <dbReference type="NCBI Taxonomy" id="241478"/>
    <lineage>
        <taxon>Eukaryota</taxon>
        <taxon>Metazoa</taxon>
        <taxon>Ecdysozoa</taxon>
        <taxon>Nematoda</taxon>
        <taxon>Enoplea</taxon>
        <taxon>Dorylaimia</taxon>
        <taxon>Dioctophymatida</taxon>
        <taxon>Dioctophymatoidea</taxon>
        <taxon>Soboliphymatidae</taxon>
        <taxon>Soboliphyme</taxon>
    </lineage>
</organism>
<protein>
    <submittedName>
        <fullName evidence="6">Sulfotransfer_1 domain-containing protein</fullName>
    </submittedName>
</protein>
<dbReference type="InterPro" id="IPR037359">
    <property type="entry name" value="NST/OST"/>
</dbReference>
<dbReference type="GO" id="GO:0008467">
    <property type="term" value="F:[heparan sulfate]-glucosamine 3-sulfotransferase activity"/>
    <property type="evidence" value="ECO:0007669"/>
    <property type="project" value="TreeGrafter"/>
</dbReference>
<evidence type="ECO:0000256" key="2">
    <source>
        <dbReference type="PIRSR" id="PIRSR637359-1"/>
    </source>
</evidence>
<keyword evidence="1" id="KW-0808">Transferase</keyword>
<dbReference type="AlphaFoldDB" id="A0A183I929"/>
<dbReference type="OrthoDB" id="411451at2759"/>
<keyword evidence="5" id="KW-1185">Reference proteome</keyword>
<evidence type="ECO:0000256" key="1">
    <source>
        <dbReference type="ARBA" id="ARBA00022679"/>
    </source>
</evidence>
<accession>A0A183I929</accession>
<evidence type="ECO:0000313" key="5">
    <source>
        <dbReference type="Proteomes" id="UP000270296"/>
    </source>
</evidence>
<dbReference type="PANTHER" id="PTHR10605:SF72">
    <property type="entry name" value="HEPARAN SULFATE 3-O SULFOTRANSFERASE-B, ISOFORM A"/>
    <property type="match status" value="1"/>
</dbReference>
<dbReference type="SUPFAM" id="SSF52540">
    <property type="entry name" value="P-loop containing nucleoside triphosphate hydrolases"/>
    <property type="match status" value="1"/>
</dbReference>
<dbReference type="PANTHER" id="PTHR10605">
    <property type="entry name" value="HEPARAN SULFATE SULFOTRANSFERASE"/>
    <property type="match status" value="1"/>
</dbReference>
<evidence type="ECO:0000313" key="6">
    <source>
        <dbReference type="WBParaSite" id="SBAD_0000013401-mRNA-1"/>
    </source>
</evidence>
<dbReference type="WBParaSite" id="SBAD_0000013401-mRNA-1">
    <property type="protein sequence ID" value="SBAD_0000013401-mRNA-1"/>
    <property type="gene ID" value="SBAD_0000013401"/>
</dbReference>
<dbReference type="Proteomes" id="UP000270296">
    <property type="component" value="Unassembled WGS sequence"/>
</dbReference>
<dbReference type="EMBL" id="UZAM01000193">
    <property type="protein sequence ID" value="VDO79828.1"/>
    <property type="molecule type" value="Genomic_DNA"/>
</dbReference>
<sequence>MAKCRRNDDWTMPWLFTNSTFLFLVVASLSTKVITFDANVHQMSIVGPPDADHRSNAKLTSSKTRCLPPAVATGFSVPTNRSAKLVRPVKRLPTAIIIGVKKAGTRALLEYLRLHHSVRAPGPEIHFFDRYYFLGLNWYR</sequence>
<dbReference type="InterPro" id="IPR027417">
    <property type="entry name" value="P-loop_NTPase"/>
</dbReference>
<feature type="active site" description="For sulfotransferase activity" evidence="2">
    <location>
        <position position="102"/>
    </location>
</feature>
<evidence type="ECO:0000256" key="3">
    <source>
        <dbReference type="PIRSR" id="PIRSR637359-2"/>
    </source>
</evidence>
<name>A0A183I929_9BILA</name>
<gene>
    <name evidence="4" type="ORF">SBAD_LOCUS123</name>
</gene>
<reference evidence="4 5" key="2">
    <citation type="submission" date="2018-11" db="EMBL/GenBank/DDBJ databases">
        <authorList>
            <consortium name="Pathogen Informatics"/>
        </authorList>
    </citation>
    <scope>NUCLEOTIDE SEQUENCE [LARGE SCALE GENOMIC DNA]</scope>
</reference>
<dbReference type="Gene3D" id="3.40.50.300">
    <property type="entry name" value="P-loop containing nucleotide triphosphate hydrolases"/>
    <property type="match status" value="1"/>
</dbReference>